<organism evidence="1 2">
    <name type="scientific">Lipomyces starkeyi NRRL Y-11557</name>
    <dbReference type="NCBI Taxonomy" id="675824"/>
    <lineage>
        <taxon>Eukaryota</taxon>
        <taxon>Fungi</taxon>
        <taxon>Dikarya</taxon>
        <taxon>Ascomycota</taxon>
        <taxon>Saccharomycotina</taxon>
        <taxon>Lipomycetes</taxon>
        <taxon>Lipomycetales</taxon>
        <taxon>Lipomycetaceae</taxon>
        <taxon>Lipomyces</taxon>
    </lineage>
</organism>
<evidence type="ECO:0000313" key="1">
    <source>
        <dbReference type="EMBL" id="ODQ72763.1"/>
    </source>
</evidence>
<gene>
    <name evidence="1" type="ORF">LIPSTDRAFT_307714</name>
</gene>
<sequence length="190" mass="21019">MSLFTGSHAAPPANLCPASLPAAITTGAAHPDSPQESWSVCPSLSSPSEFRHLNGYLRSLFLSAPSVLRSVFCQQWCPGSSGRLVSDQPAGARTMSECIRSFATEFYPLLEGSSSCSHILLVSLSKQCTKTATTTNPSLYIRMDRTILRARGQKNRRTHLYPRCTYYYFASNKNKDTKIERTRRKSGTFL</sequence>
<accession>A0A1E3Q500</accession>
<dbReference type="AlphaFoldDB" id="A0A1E3Q500"/>
<name>A0A1E3Q500_LIPST</name>
<protein>
    <submittedName>
        <fullName evidence="1">Uncharacterized protein</fullName>
    </submittedName>
</protein>
<proteinExistence type="predicted"/>
<evidence type="ECO:0000313" key="2">
    <source>
        <dbReference type="Proteomes" id="UP000094385"/>
    </source>
</evidence>
<dbReference type="Proteomes" id="UP000094385">
    <property type="component" value="Unassembled WGS sequence"/>
</dbReference>
<keyword evidence="2" id="KW-1185">Reference proteome</keyword>
<reference evidence="1 2" key="1">
    <citation type="journal article" date="2016" name="Proc. Natl. Acad. Sci. U.S.A.">
        <title>Comparative genomics of biotechnologically important yeasts.</title>
        <authorList>
            <person name="Riley R."/>
            <person name="Haridas S."/>
            <person name="Wolfe K.H."/>
            <person name="Lopes M.R."/>
            <person name="Hittinger C.T."/>
            <person name="Goeker M."/>
            <person name="Salamov A.A."/>
            <person name="Wisecaver J.H."/>
            <person name="Long T.M."/>
            <person name="Calvey C.H."/>
            <person name="Aerts A.L."/>
            <person name="Barry K.W."/>
            <person name="Choi C."/>
            <person name="Clum A."/>
            <person name="Coughlan A.Y."/>
            <person name="Deshpande S."/>
            <person name="Douglass A.P."/>
            <person name="Hanson S.J."/>
            <person name="Klenk H.-P."/>
            <person name="LaButti K.M."/>
            <person name="Lapidus A."/>
            <person name="Lindquist E.A."/>
            <person name="Lipzen A.M."/>
            <person name="Meier-Kolthoff J.P."/>
            <person name="Ohm R.A."/>
            <person name="Otillar R.P."/>
            <person name="Pangilinan J.L."/>
            <person name="Peng Y."/>
            <person name="Rokas A."/>
            <person name="Rosa C.A."/>
            <person name="Scheuner C."/>
            <person name="Sibirny A.A."/>
            <person name="Slot J.C."/>
            <person name="Stielow J.B."/>
            <person name="Sun H."/>
            <person name="Kurtzman C.P."/>
            <person name="Blackwell M."/>
            <person name="Grigoriev I.V."/>
            <person name="Jeffries T.W."/>
        </authorList>
    </citation>
    <scope>NUCLEOTIDE SEQUENCE [LARGE SCALE GENOMIC DNA]</scope>
    <source>
        <strain evidence="1 2">NRRL Y-11557</strain>
    </source>
</reference>
<dbReference type="EMBL" id="KV454295">
    <property type="protein sequence ID" value="ODQ72763.1"/>
    <property type="molecule type" value="Genomic_DNA"/>
</dbReference>